<keyword evidence="4" id="KW-1185">Reference proteome</keyword>
<evidence type="ECO:0000313" key="3">
    <source>
        <dbReference type="EMBL" id="KAF2006514.1"/>
    </source>
</evidence>
<evidence type="ECO:0000256" key="1">
    <source>
        <dbReference type="SAM" id="Phobius"/>
    </source>
</evidence>
<reference evidence="3" key="1">
    <citation type="journal article" date="2020" name="Stud. Mycol.">
        <title>101 Dothideomycetes genomes: a test case for predicting lifestyles and emergence of pathogens.</title>
        <authorList>
            <person name="Haridas S."/>
            <person name="Albert R."/>
            <person name="Binder M."/>
            <person name="Bloem J."/>
            <person name="Labutti K."/>
            <person name="Salamov A."/>
            <person name="Andreopoulos B."/>
            <person name="Baker S."/>
            <person name="Barry K."/>
            <person name="Bills G."/>
            <person name="Bluhm B."/>
            <person name="Cannon C."/>
            <person name="Castanera R."/>
            <person name="Culley D."/>
            <person name="Daum C."/>
            <person name="Ezra D."/>
            <person name="Gonzalez J."/>
            <person name="Henrissat B."/>
            <person name="Kuo A."/>
            <person name="Liang C."/>
            <person name="Lipzen A."/>
            <person name="Lutzoni F."/>
            <person name="Magnuson J."/>
            <person name="Mondo S."/>
            <person name="Nolan M."/>
            <person name="Ohm R."/>
            <person name="Pangilinan J."/>
            <person name="Park H.-J."/>
            <person name="Ramirez L."/>
            <person name="Alfaro M."/>
            <person name="Sun H."/>
            <person name="Tritt A."/>
            <person name="Yoshinaga Y."/>
            <person name="Zwiers L.-H."/>
            <person name="Turgeon B."/>
            <person name="Goodwin S."/>
            <person name="Spatafora J."/>
            <person name="Crous P."/>
            <person name="Grigoriev I."/>
        </authorList>
    </citation>
    <scope>NUCLEOTIDE SEQUENCE</scope>
    <source>
        <strain evidence="3">CBS 123094</strain>
    </source>
</reference>
<evidence type="ECO:0000256" key="2">
    <source>
        <dbReference type="SAM" id="SignalP"/>
    </source>
</evidence>
<organism evidence="3 4">
    <name type="scientific">Amniculicola lignicola CBS 123094</name>
    <dbReference type="NCBI Taxonomy" id="1392246"/>
    <lineage>
        <taxon>Eukaryota</taxon>
        <taxon>Fungi</taxon>
        <taxon>Dikarya</taxon>
        <taxon>Ascomycota</taxon>
        <taxon>Pezizomycotina</taxon>
        <taxon>Dothideomycetes</taxon>
        <taxon>Pleosporomycetidae</taxon>
        <taxon>Pleosporales</taxon>
        <taxon>Amniculicolaceae</taxon>
        <taxon>Amniculicola</taxon>
    </lineage>
</organism>
<sequence>MPIMSSANVSFFLLVSILFFFFPSTAVLASLSKCAAPPIALDYASHSIIPGSVNHGILLRIGNPPQHIVLTPNLMLDHTFIPRWTNSCVHVAGMDMQRGFTGNGSVKNVNHRALAMDPASASTSAMGLIKRDGHPGSFEEDLQGSGGAGNATTTTIKTEAVYKGWAEQDWRINCAELYGGGYDPLLSATYRKLDVVGPDQIFLSKRRNVTNWAFVSEKVSLVGYLDAYERAMDTVPKKGLRNLTAVFALPGNETLFAGLGSAPLGLTPNSTLLAALHVASMIPSTSWSLTNSTLCLGCKDKQAHTGDFHKFIPADPNADPKYPCLIQATVEALNYHPTFDTEGVSLIKGPFRACIDPGVKFFVLPDEVRSAFADIAKTKLKAEYDDYSVYEAEPNGATGRLHFKLEGGLEVNVSIPGLGPAGNEAADWRYPIGKGGWGAYGKDVMTLGKPFTDRVVLKWDSEAKEYGMANVNERLGEKEELEPLGCEDFPKKEHPHATTATGTIVGSVIGGFFGGLIFAAGGIYFFQRGERGPKSLYQPMTSEEALPMASMSTIGSRSRAVSPMSARSSFRPSSFRAVSPLIPALEPQMMENTAIYEAPEGGTACPSKRERAEFGP</sequence>
<feature type="signal peptide" evidence="2">
    <location>
        <begin position="1"/>
        <end position="29"/>
    </location>
</feature>
<name>A0A6A5WZV4_9PLEO</name>
<dbReference type="Proteomes" id="UP000799779">
    <property type="component" value="Unassembled WGS sequence"/>
</dbReference>
<dbReference type="OrthoDB" id="5361565at2759"/>
<dbReference type="AlphaFoldDB" id="A0A6A5WZV4"/>
<keyword evidence="2" id="KW-0732">Signal</keyword>
<protein>
    <recommendedName>
        <fullName evidence="5">Peptidase A1 domain-containing protein</fullName>
    </recommendedName>
</protein>
<dbReference type="SUPFAM" id="SSF50630">
    <property type="entry name" value="Acid proteases"/>
    <property type="match status" value="1"/>
</dbReference>
<dbReference type="Gene3D" id="2.40.70.10">
    <property type="entry name" value="Acid Proteases"/>
    <property type="match status" value="1"/>
</dbReference>
<feature type="transmembrane region" description="Helical" evidence="1">
    <location>
        <begin position="504"/>
        <end position="526"/>
    </location>
</feature>
<gene>
    <name evidence="3" type="ORF">P154DRAFT_559073</name>
</gene>
<accession>A0A6A5WZV4</accession>
<keyword evidence="1" id="KW-0812">Transmembrane</keyword>
<evidence type="ECO:0000313" key="4">
    <source>
        <dbReference type="Proteomes" id="UP000799779"/>
    </source>
</evidence>
<dbReference type="InterPro" id="IPR021109">
    <property type="entry name" value="Peptidase_aspartic_dom_sf"/>
</dbReference>
<feature type="chain" id="PRO_5025490556" description="Peptidase A1 domain-containing protein" evidence="2">
    <location>
        <begin position="30"/>
        <end position="616"/>
    </location>
</feature>
<proteinExistence type="predicted"/>
<keyword evidence="1" id="KW-1133">Transmembrane helix</keyword>
<evidence type="ECO:0008006" key="5">
    <source>
        <dbReference type="Google" id="ProtNLM"/>
    </source>
</evidence>
<dbReference type="EMBL" id="ML977559">
    <property type="protein sequence ID" value="KAF2006514.1"/>
    <property type="molecule type" value="Genomic_DNA"/>
</dbReference>
<keyword evidence="1" id="KW-0472">Membrane</keyword>